<proteinExistence type="predicted"/>
<reference evidence="2 3" key="1">
    <citation type="submission" date="2020-08" db="EMBL/GenBank/DDBJ databases">
        <title>Genomic Encyclopedia of Type Strains, Phase IV (KMG-IV): sequencing the most valuable type-strain genomes for metagenomic binning, comparative biology and taxonomic classification.</title>
        <authorList>
            <person name="Goeker M."/>
        </authorList>
    </citation>
    <scope>NUCLEOTIDE SEQUENCE [LARGE SCALE GENOMIC DNA]</scope>
    <source>
        <strain evidence="2 3">DSM 29854</strain>
    </source>
</reference>
<dbReference type="PANTHER" id="PTHR36503">
    <property type="entry name" value="BLR2520 PROTEIN"/>
    <property type="match status" value="1"/>
</dbReference>
<sequence length="140" mass="15497">MEPRITLITLGVQNVATATAFYERVFQWQPTEASQDGITFFQLNGLQLALFGRDALAEDANLSARGSGFSGFSLAHNLRSEAEVDQFFTHLQIEGVAITKMPEKVFWGGYSGYFQDLDGHLWEVAHNPFLPLDEQGNAVG</sequence>
<dbReference type="CDD" id="cd07251">
    <property type="entry name" value="VOC_like"/>
    <property type="match status" value="1"/>
</dbReference>
<dbReference type="SUPFAM" id="SSF54593">
    <property type="entry name" value="Glyoxalase/Bleomycin resistance protein/Dihydroxybiphenyl dioxygenase"/>
    <property type="match status" value="1"/>
</dbReference>
<dbReference type="InterPro" id="IPR037523">
    <property type="entry name" value="VOC_core"/>
</dbReference>
<dbReference type="Pfam" id="PF00903">
    <property type="entry name" value="Glyoxalase"/>
    <property type="match status" value="1"/>
</dbReference>
<dbReference type="RefSeq" id="WP_182512503.1">
    <property type="nucleotide sequence ID" value="NZ_JACJIQ010000005.1"/>
</dbReference>
<evidence type="ECO:0000313" key="3">
    <source>
        <dbReference type="Proteomes" id="UP000563094"/>
    </source>
</evidence>
<evidence type="ECO:0000259" key="1">
    <source>
        <dbReference type="PROSITE" id="PS51819"/>
    </source>
</evidence>
<keyword evidence="3" id="KW-1185">Reference proteome</keyword>
<organism evidence="2 3">
    <name type="scientific">Rufibacter quisquiliarum</name>
    <dbReference type="NCBI Taxonomy" id="1549639"/>
    <lineage>
        <taxon>Bacteria</taxon>
        <taxon>Pseudomonadati</taxon>
        <taxon>Bacteroidota</taxon>
        <taxon>Cytophagia</taxon>
        <taxon>Cytophagales</taxon>
        <taxon>Hymenobacteraceae</taxon>
        <taxon>Rufibacter</taxon>
    </lineage>
</organism>
<dbReference type="Gene3D" id="3.10.180.10">
    <property type="entry name" value="2,3-Dihydroxybiphenyl 1,2-Dioxygenase, domain 1"/>
    <property type="match status" value="1"/>
</dbReference>
<dbReference type="InterPro" id="IPR004360">
    <property type="entry name" value="Glyas_Fos-R_dOase_dom"/>
</dbReference>
<dbReference type="PANTHER" id="PTHR36503:SF1">
    <property type="entry name" value="BLR2520 PROTEIN"/>
    <property type="match status" value="1"/>
</dbReference>
<dbReference type="PROSITE" id="PS51819">
    <property type="entry name" value="VOC"/>
    <property type="match status" value="1"/>
</dbReference>
<feature type="domain" description="VOC" evidence="1">
    <location>
        <begin position="4"/>
        <end position="127"/>
    </location>
</feature>
<comment type="caution">
    <text evidence="2">The sequence shown here is derived from an EMBL/GenBank/DDBJ whole genome shotgun (WGS) entry which is preliminary data.</text>
</comment>
<dbReference type="EMBL" id="JACJIQ010000005">
    <property type="protein sequence ID" value="MBA9076757.1"/>
    <property type="molecule type" value="Genomic_DNA"/>
</dbReference>
<gene>
    <name evidence="2" type="ORF">FHS90_001465</name>
</gene>
<dbReference type="AlphaFoldDB" id="A0A839GPD2"/>
<accession>A0A839GPD2</accession>
<dbReference type="Proteomes" id="UP000563094">
    <property type="component" value="Unassembled WGS sequence"/>
</dbReference>
<protein>
    <recommendedName>
        <fullName evidence="1">VOC domain-containing protein</fullName>
    </recommendedName>
</protein>
<name>A0A839GPD2_9BACT</name>
<evidence type="ECO:0000313" key="2">
    <source>
        <dbReference type="EMBL" id="MBA9076757.1"/>
    </source>
</evidence>
<dbReference type="InterPro" id="IPR029068">
    <property type="entry name" value="Glyas_Bleomycin-R_OHBP_Dase"/>
</dbReference>